<sequence>MYSVKENIVTEHVINDVDTNNLADQQLNTEVVSSTSEKNVTDQDLAMELFTSTVQESLNIDELDDIARRNAVRFEENGGVSFNNYDEVKL</sequence>
<evidence type="ECO:0000313" key="1">
    <source>
        <dbReference type="EMBL" id="KAH3709934.1"/>
    </source>
</evidence>
<name>A0A9D3Z4A3_DREPO</name>
<gene>
    <name evidence="1" type="ORF">DPMN_069400</name>
</gene>
<evidence type="ECO:0000313" key="2">
    <source>
        <dbReference type="Proteomes" id="UP000828390"/>
    </source>
</evidence>
<keyword evidence="2" id="KW-1185">Reference proteome</keyword>
<dbReference type="EMBL" id="JAIWYP010000014">
    <property type="protein sequence ID" value="KAH3709934.1"/>
    <property type="molecule type" value="Genomic_DNA"/>
</dbReference>
<proteinExistence type="predicted"/>
<reference evidence="1" key="1">
    <citation type="journal article" date="2019" name="bioRxiv">
        <title>The Genome of the Zebra Mussel, Dreissena polymorpha: A Resource for Invasive Species Research.</title>
        <authorList>
            <person name="McCartney M.A."/>
            <person name="Auch B."/>
            <person name="Kono T."/>
            <person name="Mallez S."/>
            <person name="Zhang Y."/>
            <person name="Obille A."/>
            <person name="Becker A."/>
            <person name="Abrahante J.E."/>
            <person name="Garbe J."/>
            <person name="Badalamenti J.P."/>
            <person name="Herman A."/>
            <person name="Mangelson H."/>
            <person name="Liachko I."/>
            <person name="Sullivan S."/>
            <person name="Sone E.D."/>
            <person name="Koren S."/>
            <person name="Silverstein K.A.T."/>
            <person name="Beckman K.B."/>
            <person name="Gohl D.M."/>
        </authorList>
    </citation>
    <scope>NUCLEOTIDE SEQUENCE</scope>
    <source>
        <strain evidence="1">Duluth1</strain>
        <tissue evidence="1">Whole animal</tissue>
    </source>
</reference>
<dbReference type="Proteomes" id="UP000828390">
    <property type="component" value="Unassembled WGS sequence"/>
</dbReference>
<dbReference type="AlphaFoldDB" id="A0A9D3Z4A3"/>
<protein>
    <submittedName>
        <fullName evidence="1">Uncharacterized protein</fullName>
    </submittedName>
</protein>
<accession>A0A9D3Z4A3</accession>
<organism evidence="1 2">
    <name type="scientific">Dreissena polymorpha</name>
    <name type="common">Zebra mussel</name>
    <name type="synonym">Mytilus polymorpha</name>
    <dbReference type="NCBI Taxonomy" id="45954"/>
    <lineage>
        <taxon>Eukaryota</taxon>
        <taxon>Metazoa</taxon>
        <taxon>Spiralia</taxon>
        <taxon>Lophotrochozoa</taxon>
        <taxon>Mollusca</taxon>
        <taxon>Bivalvia</taxon>
        <taxon>Autobranchia</taxon>
        <taxon>Heteroconchia</taxon>
        <taxon>Euheterodonta</taxon>
        <taxon>Imparidentia</taxon>
        <taxon>Neoheterodontei</taxon>
        <taxon>Myida</taxon>
        <taxon>Dreissenoidea</taxon>
        <taxon>Dreissenidae</taxon>
        <taxon>Dreissena</taxon>
    </lineage>
</organism>
<comment type="caution">
    <text evidence="1">The sequence shown here is derived from an EMBL/GenBank/DDBJ whole genome shotgun (WGS) entry which is preliminary data.</text>
</comment>
<reference evidence="1" key="2">
    <citation type="submission" date="2020-11" db="EMBL/GenBank/DDBJ databases">
        <authorList>
            <person name="McCartney M.A."/>
            <person name="Auch B."/>
            <person name="Kono T."/>
            <person name="Mallez S."/>
            <person name="Becker A."/>
            <person name="Gohl D.M."/>
            <person name="Silverstein K.A.T."/>
            <person name="Koren S."/>
            <person name="Bechman K.B."/>
            <person name="Herman A."/>
            <person name="Abrahante J.E."/>
            <person name="Garbe J."/>
        </authorList>
    </citation>
    <scope>NUCLEOTIDE SEQUENCE</scope>
    <source>
        <strain evidence="1">Duluth1</strain>
        <tissue evidence="1">Whole animal</tissue>
    </source>
</reference>